<dbReference type="SMART" id="SM00415">
    <property type="entry name" value="HSF"/>
    <property type="match status" value="1"/>
</dbReference>
<evidence type="ECO:0000256" key="3">
    <source>
        <dbReference type="ARBA" id="ARBA00023015"/>
    </source>
</evidence>
<gene>
    <name evidence="9" type="ORF">MCOS_LOCUS3047</name>
</gene>
<dbReference type="SUPFAM" id="SSF46785">
    <property type="entry name" value="Winged helix' DNA-binding domain"/>
    <property type="match status" value="1"/>
</dbReference>
<name>A0A3P6GSU3_MESCO</name>
<evidence type="ECO:0000256" key="2">
    <source>
        <dbReference type="ARBA" id="ARBA00006403"/>
    </source>
</evidence>
<keyword evidence="3" id="KW-0805">Transcription regulation</keyword>
<dbReference type="OrthoDB" id="60033at2759"/>
<dbReference type="Proteomes" id="UP000267029">
    <property type="component" value="Unassembled WGS sequence"/>
</dbReference>
<keyword evidence="5" id="KW-0804">Transcription</keyword>
<dbReference type="FunFam" id="1.10.10.10:FF:000027">
    <property type="entry name" value="Heat shock transcription factor 1"/>
    <property type="match status" value="1"/>
</dbReference>
<dbReference type="Gene3D" id="1.10.10.10">
    <property type="entry name" value="Winged helix-like DNA-binding domain superfamily/Winged helix DNA-binding domain"/>
    <property type="match status" value="1"/>
</dbReference>
<dbReference type="PANTHER" id="PTHR10015:SF427">
    <property type="entry name" value="HEAT SHOCK FACTOR PROTEIN"/>
    <property type="match status" value="1"/>
</dbReference>
<evidence type="ECO:0000256" key="4">
    <source>
        <dbReference type="ARBA" id="ARBA00023125"/>
    </source>
</evidence>
<keyword evidence="4" id="KW-0238">DNA-binding</keyword>
<evidence type="ECO:0000256" key="5">
    <source>
        <dbReference type="ARBA" id="ARBA00023163"/>
    </source>
</evidence>
<evidence type="ECO:0000256" key="7">
    <source>
        <dbReference type="RuleBase" id="RU004020"/>
    </source>
</evidence>
<evidence type="ECO:0000313" key="10">
    <source>
        <dbReference type="Proteomes" id="UP000267029"/>
    </source>
</evidence>
<dbReference type="InterPro" id="IPR036390">
    <property type="entry name" value="WH_DNA-bd_sf"/>
</dbReference>
<organism evidence="9 10">
    <name type="scientific">Mesocestoides corti</name>
    <name type="common">Flatworm</name>
    <dbReference type="NCBI Taxonomy" id="53468"/>
    <lineage>
        <taxon>Eukaryota</taxon>
        <taxon>Metazoa</taxon>
        <taxon>Spiralia</taxon>
        <taxon>Lophotrochozoa</taxon>
        <taxon>Platyhelminthes</taxon>
        <taxon>Cestoda</taxon>
        <taxon>Eucestoda</taxon>
        <taxon>Cyclophyllidea</taxon>
        <taxon>Mesocestoididae</taxon>
        <taxon>Mesocestoides</taxon>
    </lineage>
</organism>
<feature type="domain" description="HSF-type DNA-binding" evidence="8">
    <location>
        <begin position="70"/>
        <end position="94"/>
    </location>
</feature>
<keyword evidence="6" id="KW-0539">Nucleus</keyword>
<evidence type="ECO:0000259" key="8">
    <source>
        <dbReference type="PROSITE" id="PS00434"/>
    </source>
</evidence>
<dbReference type="PANTHER" id="PTHR10015">
    <property type="entry name" value="HEAT SHOCK TRANSCRIPTION FACTOR"/>
    <property type="match status" value="1"/>
</dbReference>
<reference evidence="9 10" key="1">
    <citation type="submission" date="2018-10" db="EMBL/GenBank/DDBJ databases">
        <authorList>
            <consortium name="Pathogen Informatics"/>
        </authorList>
    </citation>
    <scope>NUCLEOTIDE SEQUENCE [LARGE SCALE GENOMIC DNA]</scope>
</reference>
<evidence type="ECO:0000256" key="6">
    <source>
        <dbReference type="ARBA" id="ARBA00023242"/>
    </source>
</evidence>
<comment type="similarity">
    <text evidence="2 7">Belongs to the HSF family.</text>
</comment>
<protein>
    <recommendedName>
        <fullName evidence="8">HSF-type DNA-binding domain-containing protein</fullName>
    </recommendedName>
</protein>
<evidence type="ECO:0000256" key="1">
    <source>
        <dbReference type="ARBA" id="ARBA00004123"/>
    </source>
</evidence>
<sequence>MRSGFTSSITVRIPQSVVLAMHNQGCNIPAFLSKLKILVDDPQTDELIYWDSSGRSFHIRDGNRLAKEILPLFFKHNNLSSFIRQLNMYGFKKINRADPVLGLSSDIEDMEFSHTYFIRHNTSLLSKIHRRPPSYNLAANFTVQDHVAANGSHRIILGTEFNRLSELVRQMRARQESTTHQMHVLRSENQLLYREMAHLRNQLEQQGQLIQTVTNIFVLPFSFSTSCLLLQRREEILVSELALGSVTLVICPFCALDGACVLSRCNSPRVQVISNPSSSTPVLSSSSILAIQDASSPKRPRTDSSVVHRILPKEDLSNTSITASIPDLPCLDVRESVNEDAEDGQDSTVSRFSQFSPSSTFHLGFILCILI</sequence>
<dbReference type="InterPro" id="IPR036388">
    <property type="entry name" value="WH-like_DNA-bd_sf"/>
</dbReference>
<comment type="subcellular location">
    <subcellularLocation>
        <location evidence="1">Nucleus</location>
    </subcellularLocation>
</comment>
<keyword evidence="10" id="KW-1185">Reference proteome</keyword>
<proteinExistence type="inferred from homology"/>
<dbReference type="InterPro" id="IPR000232">
    <property type="entry name" value="HSF_DNA-bd"/>
</dbReference>
<dbReference type="Pfam" id="PF00447">
    <property type="entry name" value="HSF_DNA-bind"/>
    <property type="match status" value="1"/>
</dbReference>
<accession>A0A3P6GSU3</accession>
<dbReference type="GO" id="GO:0005634">
    <property type="term" value="C:nucleus"/>
    <property type="evidence" value="ECO:0007669"/>
    <property type="project" value="UniProtKB-SubCell"/>
</dbReference>
<dbReference type="EMBL" id="UXSR01000605">
    <property type="protein sequence ID" value="VDD77044.1"/>
    <property type="molecule type" value="Genomic_DNA"/>
</dbReference>
<dbReference type="GO" id="GO:0043565">
    <property type="term" value="F:sequence-specific DNA binding"/>
    <property type="evidence" value="ECO:0007669"/>
    <property type="project" value="InterPro"/>
</dbReference>
<dbReference type="AlphaFoldDB" id="A0A3P6GSU3"/>
<dbReference type="PROSITE" id="PS00434">
    <property type="entry name" value="HSF_DOMAIN"/>
    <property type="match status" value="1"/>
</dbReference>
<evidence type="ECO:0000313" key="9">
    <source>
        <dbReference type="EMBL" id="VDD77044.1"/>
    </source>
</evidence>
<dbReference type="GO" id="GO:0003700">
    <property type="term" value="F:DNA-binding transcription factor activity"/>
    <property type="evidence" value="ECO:0007669"/>
    <property type="project" value="InterPro"/>
</dbReference>
<dbReference type="STRING" id="53468.A0A3P6GSU3"/>
<dbReference type="PRINTS" id="PR00056">
    <property type="entry name" value="HSFDOMAIN"/>
</dbReference>